<sequence length="1095" mass="124260">MTQRFLIMKSLSPFNALLKIMGFVVPILNRDFDDIRQEVRARIKEEKWQRRLVLIIVSTALLLDNMLYMVIVPIIPDYLRRIGAYKVKYSYQLTNDTVGSENGTEYFVSKLHKVKEYESEDTSLGYLFASKAIIQLLVNPFSGALIDRIGYEIPMIIGLVIMFSSTAIFALGQSYGILFFARSLQGLGSAFADTSGLAMIANRFTEEAERSKALGIALAFISFGSLVAPPFGGVLYEFCGKPVPFLLLSFVCLLDGFMVFMVIHPKTQRAETGERIKGPTVFRLLLDPYIAICAGALVTANVSLAFLEPTISKWMTDTMPTVTEWQIGLVWLPPFLPHVLGVYVAVKLLKRYSQISWLLAAVGLGLEGISCFIVPFATTYTGLIIPLSILCFGISLVDTALLPLLGYLVDTRHASVYGSVYAIADISYSIAYAIGPVVAGTVVANLGFFSLNLIICLSNVLYAPALSFIRSVYSYKPFENDFDDDYKRDVSFNESEFYGSLENQHFDPKQPGHQYSYDQVLPKPPVPELKDTLEKYVKYAGVVADNKSQLFQTERFVEHFYRTEGPQLQKRLEEIAEKSSNWINHFWLKTMYLENRAPLPLYSNPGYAFEYPNFHNNNKDALFKYIALFIQGLFDFKAVVDRRELPSDYSTGLFGGSPMCMEQFWYLFSSYRHPRLGVDTLEQFDTNTEHITVMCNNQIYIMAIMKDGKIIDQDNLARQLATIKFMADKSVTSNHWPVGFITAVNRDKASLAYKILEKDPINRKSLEDIKRSAFVVCLDESLQSDNMMSKDYPASSSSLSYMISTVNNRWFDKTFQFIFTEDGRCGVNYEHSVAEGMPMFKMVDHALNYTKSKKSEDDNATKFACYQKPRPLCWNLNEQMRDLVTDCKEEAMKISKSLNIEILHYTGYGKQFIKSVNASPDAIVQMALQWTFFKCHGKLTSTYETASLRRFKQGRVENLRSATPETLNWVKQMENENATMAVTGYGIDNHLWALKDISLQMCDIMPKIFSDALFRELFTFRLSTSQIPWLPDNAAVGYGPVVDDGYGCAYKLSDNSIKFFISTLNISDKTNITEFHHTLKTTLDQFQIFLSSFEI</sequence>
<dbReference type="GO" id="GO:0016020">
    <property type="term" value="C:membrane"/>
    <property type="evidence" value="ECO:0007669"/>
    <property type="project" value="UniProtKB-SubCell"/>
</dbReference>
<dbReference type="AlphaFoldDB" id="A0A0V1MBW3"/>
<dbReference type="GO" id="GO:0007274">
    <property type="term" value="P:neuromuscular synaptic transmission"/>
    <property type="evidence" value="ECO:0007669"/>
    <property type="project" value="TreeGrafter"/>
</dbReference>
<dbReference type="GO" id="GO:0008292">
    <property type="term" value="P:acetylcholine biosynthetic process"/>
    <property type="evidence" value="ECO:0007669"/>
    <property type="project" value="TreeGrafter"/>
</dbReference>
<dbReference type="InterPro" id="IPR000542">
    <property type="entry name" value="Carn_acyl_trans"/>
</dbReference>
<comment type="subcellular location">
    <subcellularLocation>
        <location evidence="1">Membrane</location>
        <topology evidence="1">Multi-pass membrane protein</topology>
    </subcellularLocation>
</comment>
<evidence type="ECO:0000256" key="1">
    <source>
        <dbReference type="ARBA" id="ARBA00004141"/>
    </source>
</evidence>
<feature type="transmembrane region" description="Helical" evidence="9">
    <location>
        <begin position="52"/>
        <end position="75"/>
    </location>
</feature>
<evidence type="ECO:0000256" key="4">
    <source>
        <dbReference type="ARBA" id="ARBA00022979"/>
    </source>
</evidence>
<dbReference type="InterPro" id="IPR042231">
    <property type="entry name" value="Cho/carn_acyl_trans_2"/>
</dbReference>
<evidence type="ECO:0000256" key="5">
    <source>
        <dbReference type="ARBA" id="ARBA00023315"/>
    </source>
</evidence>
<gene>
    <name evidence="11" type="primary">chat</name>
    <name evidence="11" type="ORF">T10_5666</name>
</gene>
<keyword evidence="9" id="KW-1133">Transmembrane helix</keyword>
<dbReference type="Pfam" id="PF00755">
    <property type="entry name" value="Carn_acyltransf"/>
    <property type="match status" value="1"/>
</dbReference>
<feature type="transmembrane region" description="Helical" evidence="9">
    <location>
        <begin position="213"/>
        <end position="231"/>
    </location>
</feature>
<keyword evidence="9" id="KW-0812">Transmembrane</keyword>
<evidence type="ECO:0000259" key="10">
    <source>
        <dbReference type="PROSITE" id="PS50850"/>
    </source>
</evidence>
<dbReference type="PROSITE" id="PS00440">
    <property type="entry name" value="ACYLTRANSF_C_2"/>
    <property type="match status" value="1"/>
</dbReference>
<proteinExistence type="inferred from homology"/>
<dbReference type="SUPFAM" id="SSF103473">
    <property type="entry name" value="MFS general substrate transporter"/>
    <property type="match status" value="1"/>
</dbReference>
<dbReference type="GO" id="GO:0005737">
    <property type="term" value="C:cytoplasm"/>
    <property type="evidence" value="ECO:0007669"/>
    <property type="project" value="TreeGrafter"/>
</dbReference>
<feature type="transmembrane region" description="Helical" evidence="9">
    <location>
        <begin position="284"/>
        <end position="307"/>
    </location>
</feature>
<dbReference type="Proteomes" id="UP000054843">
    <property type="component" value="Unassembled WGS sequence"/>
</dbReference>
<keyword evidence="9" id="KW-0472">Membrane</keyword>
<evidence type="ECO:0000256" key="6">
    <source>
        <dbReference type="ARBA" id="ARBA00039091"/>
    </source>
</evidence>
<dbReference type="Gene3D" id="3.30.559.10">
    <property type="entry name" value="Chloramphenicol acetyltransferase-like domain"/>
    <property type="match status" value="1"/>
</dbReference>
<organism evidence="11 12">
    <name type="scientific">Trichinella papuae</name>
    <dbReference type="NCBI Taxonomy" id="268474"/>
    <lineage>
        <taxon>Eukaryota</taxon>
        <taxon>Metazoa</taxon>
        <taxon>Ecdysozoa</taxon>
        <taxon>Nematoda</taxon>
        <taxon>Enoplea</taxon>
        <taxon>Dorylaimia</taxon>
        <taxon>Trichinellida</taxon>
        <taxon>Trichinellidae</taxon>
        <taxon>Trichinella</taxon>
    </lineage>
</organism>
<reference evidence="11 12" key="1">
    <citation type="submission" date="2015-01" db="EMBL/GenBank/DDBJ databases">
        <title>Evolution of Trichinella species and genotypes.</title>
        <authorList>
            <person name="Korhonen P.K."/>
            <person name="Edoardo P."/>
            <person name="Giuseppe L.R."/>
            <person name="Gasser R.B."/>
        </authorList>
    </citation>
    <scope>NUCLEOTIDE SEQUENCE [LARGE SCALE GENOMIC DNA]</scope>
    <source>
        <strain evidence="11">ISS1980</strain>
    </source>
</reference>
<dbReference type="InterPro" id="IPR036259">
    <property type="entry name" value="MFS_trans_sf"/>
</dbReference>
<keyword evidence="4" id="KW-0530">Neurotransmitter biosynthesis</keyword>
<dbReference type="CDD" id="cd17383">
    <property type="entry name" value="MFS_SLC18A3_VAChT"/>
    <property type="match status" value="1"/>
</dbReference>
<feature type="transmembrane region" description="Helical" evidence="9">
    <location>
        <begin position="243"/>
        <end position="263"/>
    </location>
</feature>
<dbReference type="PROSITE" id="PS00439">
    <property type="entry name" value="ACYLTRANSF_C_1"/>
    <property type="match status" value="1"/>
</dbReference>
<keyword evidence="5" id="KW-0012">Acyltransferase</keyword>
<dbReference type="GO" id="GO:0004102">
    <property type="term" value="F:choline O-acetyltransferase activity"/>
    <property type="evidence" value="ECO:0007669"/>
    <property type="project" value="UniProtKB-EC"/>
</dbReference>
<keyword evidence="3" id="KW-0808">Transferase</keyword>
<evidence type="ECO:0000256" key="7">
    <source>
        <dbReference type="ARBA" id="ARBA00040495"/>
    </source>
</evidence>
<dbReference type="GO" id="GO:0045202">
    <property type="term" value="C:synapse"/>
    <property type="evidence" value="ECO:0007669"/>
    <property type="project" value="GOC"/>
</dbReference>
<evidence type="ECO:0000313" key="11">
    <source>
        <dbReference type="EMBL" id="KRZ68862.1"/>
    </source>
</evidence>
<dbReference type="Gene3D" id="3.30.559.70">
    <property type="entry name" value="Choline/Carnitine o-acyltransferase, domain 2"/>
    <property type="match status" value="1"/>
</dbReference>
<dbReference type="Gene3D" id="1.20.1250.20">
    <property type="entry name" value="MFS general substrate transporter like domains"/>
    <property type="match status" value="1"/>
</dbReference>
<feature type="transmembrane region" description="Helical" evidence="9">
    <location>
        <begin position="383"/>
        <end position="409"/>
    </location>
</feature>
<dbReference type="PANTHER" id="PTHR22589:SF14">
    <property type="entry name" value="CHOLINE O-ACETYLTRANSFERASE"/>
    <property type="match status" value="1"/>
</dbReference>
<dbReference type="PANTHER" id="PTHR22589">
    <property type="entry name" value="CARNITINE O-ACYLTRANSFERASE"/>
    <property type="match status" value="1"/>
</dbReference>
<feature type="transmembrane region" description="Helical" evidence="9">
    <location>
        <begin position="327"/>
        <end position="346"/>
    </location>
</feature>
<protein>
    <recommendedName>
        <fullName evidence="7">Choline O-acetyltransferase</fullName>
        <ecNumber evidence="6">2.3.1.6</ecNumber>
    </recommendedName>
</protein>
<evidence type="ECO:0000256" key="3">
    <source>
        <dbReference type="ARBA" id="ARBA00022679"/>
    </source>
</evidence>
<comment type="similarity">
    <text evidence="2">Belongs to the carnitine/choline acetyltransferase family.</text>
</comment>
<dbReference type="InterPro" id="IPR039551">
    <property type="entry name" value="Cho/carn_acyl_trans"/>
</dbReference>
<feature type="transmembrane region" description="Helical" evidence="9">
    <location>
        <begin position="153"/>
        <end position="171"/>
    </location>
</feature>
<feature type="transmembrane region" description="Helical" evidence="9">
    <location>
        <begin position="358"/>
        <end position="377"/>
    </location>
</feature>
<evidence type="ECO:0000256" key="2">
    <source>
        <dbReference type="ARBA" id="ARBA00005232"/>
    </source>
</evidence>
<name>A0A0V1MBW3_9BILA</name>
<evidence type="ECO:0000313" key="12">
    <source>
        <dbReference type="Proteomes" id="UP000054843"/>
    </source>
</evidence>
<evidence type="ECO:0000256" key="9">
    <source>
        <dbReference type="SAM" id="Phobius"/>
    </source>
</evidence>
<dbReference type="InterPro" id="IPR023213">
    <property type="entry name" value="CAT-like_dom_sf"/>
</dbReference>
<dbReference type="InterPro" id="IPR020846">
    <property type="entry name" value="MFS_dom"/>
</dbReference>
<comment type="caution">
    <text evidence="11">The sequence shown here is derived from an EMBL/GenBank/DDBJ whole genome shotgun (WGS) entry which is preliminary data.</text>
</comment>
<dbReference type="GO" id="GO:0022857">
    <property type="term" value="F:transmembrane transporter activity"/>
    <property type="evidence" value="ECO:0007669"/>
    <property type="project" value="InterPro"/>
</dbReference>
<keyword evidence="12" id="KW-1185">Reference proteome</keyword>
<accession>A0A0V1MBW3</accession>
<dbReference type="EC" id="2.3.1.6" evidence="6"/>
<feature type="domain" description="Major facilitator superfamily (MFS) profile" evidence="10">
    <location>
        <begin position="53"/>
        <end position="471"/>
    </location>
</feature>
<feature type="active site" description="Proton acceptor" evidence="8">
    <location>
        <position position="831"/>
    </location>
</feature>
<dbReference type="InterPro" id="IPR011701">
    <property type="entry name" value="MFS"/>
</dbReference>
<dbReference type="GO" id="GO:0043005">
    <property type="term" value="C:neuron projection"/>
    <property type="evidence" value="ECO:0007669"/>
    <property type="project" value="TreeGrafter"/>
</dbReference>
<dbReference type="SUPFAM" id="SSF52777">
    <property type="entry name" value="CoA-dependent acyltransferases"/>
    <property type="match status" value="2"/>
</dbReference>
<dbReference type="PROSITE" id="PS50850">
    <property type="entry name" value="MFS"/>
    <property type="match status" value="1"/>
</dbReference>
<evidence type="ECO:0000256" key="8">
    <source>
        <dbReference type="PIRSR" id="PIRSR600542-1"/>
    </source>
</evidence>
<dbReference type="EMBL" id="JYDO01000152">
    <property type="protein sequence ID" value="KRZ68862.1"/>
    <property type="molecule type" value="Genomic_DNA"/>
</dbReference>
<dbReference type="Pfam" id="PF07690">
    <property type="entry name" value="MFS_1"/>
    <property type="match status" value="1"/>
</dbReference>